<sequence>MDIFDIADMFKKFVIDCKHYDYIENKLYDNVINSNFDIIYIHNSNNLLYFILNKYKISIAVNDQYMFYSFISDSYNSNVVIRDDFFFDVTKSELCIIKKSLKLIIKKNIEFFDKLYSYFIFFKDMTTKVKENFTLKSKYGNNSTIKFNLCENFYYIAYNDEFKEKSKNGSNLHEYKIKLFNFSNIENILLNYALK</sequence>
<dbReference type="EMBL" id="MK500301">
    <property type="protein sequence ID" value="QBK85040.1"/>
    <property type="molecule type" value="Genomic_DNA"/>
</dbReference>
<evidence type="ECO:0000313" key="1">
    <source>
        <dbReference type="EMBL" id="QBK85040.1"/>
    </source>
</evidence>
<protein>
    <submittedName>
        <fullName evidence="1">Uncharacterized protein</fullName>
    </submittedName>
</protein>
<reference evidence="1" key="1">
    <citation type="journal article" date="2019" name="MBio">
        <title>Virus Genomes from Deep Sea Sediments Expand the Ocean Megavirome and Support Independent Origins of Viral Gigantism.</title>
        <authorList>
            <person name="Backstrom D."/>
            <person name="Yutin N."/>
            <person name="Jorgensen S.L."/>
            <person name="Dharamshi J."/>
            <person name="Homa F."/>
            <person name="Zaremba-Niedwiedzka K."/>
            <person name="Spang A."/>
            <person name="Wolf Y.I."/>
            <person name="Koonin E.V."/>
            <person name="Ettema T.J."/>
        </authorList>
    </citation>
    <scope>NUCLEOTIDE SEQUENCE</scope>
</reference>
<organism evidence="1">
    <name type="scientific">Pithovirus LCDPAC02</name>
    <dbReference type="NCBI Taxonomy" id="2506601"/>
    <lineage>
        <taxon>Viruses</taxon>
        <taxon>Pithoviruses</taxon>
    </lineage>
</organism>
<proteinExistence type="predicted"/>
<name>A0A481YPW6_9VIRU</name>
<accession>A0A481YPW6</accession>
<gene>
    <name evidence="1" type="ORF">LCDPAC02_02390</name>
</gene>